<accession>A0A533QE67</accession>
<gene>
    <name evidence="1" type="ORF">JETT_0617</name>
</gene>
<comment type="caution">
    <text evidence="1">The sequence shown here is derived from an EMBL/GenBank/DDBJ whole genome shotgun (WGS) entry which is preliminary data.</text>
</comment>
<dbReference type="EMBL" id="SULG01000008">
    <property type="protein sequence ID" value="TLD43047.1"/>
    <property type="molecule type" value="Genomic_DNA"/>
</dbReference>
<evidence type="ECO:0000313" key="1">
    <source>
        <dbReference type="EMBL" id="TLD43047.1"/>
    </source>
</evidence>
<dbReference type="AlphaFoldDB" id="A0A533QE67"/>
<organism evidence="1 2">
    <name type="scientific">Candidatus Jettenia ecosi</name>
    <dbReference type="NCBI Taxonomy" id="2494326"/>
    <lineage>
        <taxon>Bacteria</taxon>
        <taxon>Pseudomonadati</taxon>
        <taxon>Planctomycetota</taxon>
        <taxon>Candidatus Brocadiia</taxon>
        <taxon>Candidatus Brocadiales</taxon>
        <taxon>Candidatus Brocadiaceae</taxon>
        <taxon>Candidatus Jettenia</taxon>
    </lineage>
</organism>
<sequence>MIFEEDTVIYLVKTFRKDRRKAGQEKVNNHYCSGKACLATTIPIHIKFAIPDI</sequence>
<name>A0A533QE67_9BACT</name>
<protein>
    <submittedName>
        <fullName evidence="1">Uncharacterized protein</fullName>
    </submittedName>
</protein>
<reference evidence="1 2" key="1">
    <citation type="submission" date="2019-04" db="EMBL/GenBank/DDBJ databases">
        <title>Genome of a novel bacterium Candidatus Jettenia ecosi reconstructed from metagenome of an anammox bioreactor.</title>
        <authorList>
            <person name="Mardanov A.V."/>
            <person name="Beletsky A.V."/>
            <person name="Ravin N.V."/>
            <person name="Botchkova E.A."/>
            <person name="Litti Y.V."/>
            <person name="Nozhevnikova A.N."/>
        </authorList>
    </citation>
    <scope>NUCLEOTIDE SEQUENCE [LARGE SCALE GENOMIC DNA]</scope>
    <source>
        <strain evidence="1">J2</strain>
    </source>
</reference>
<evidence type="ECO:0000313" key="2">
    <source>
        <dbReference type="Proteomes" id="UP000319783"/>
    </source>
</evidence>
<dbReference type="Proteomes" id="UP000319783">
    <property type="component" value="Unassembled WGS sequence"/>
</dbReference>
<proteinExistence type="predicted"/>